<gene>
    <name evidence="2" type="ORF">GCM10007167_25880</name>
</gene>
<dbReference type="EMBL" id="BNCF01000018">
    <property type="protein sequence ID" value="GHE42804.1"/>
    <property type="molecule type" value="Genomic_DNA"/>
</dbReference>
<dbReference type="AlphaFoldDB" id="A0A918ZA19"/>
<name>A0A918ZA19_9GAMM</name>
<organism evidence="2 3">
    <name type="scientific">Vulcaniibacterium thermophilum</name>
    <dbReference type="NCBI Taxonomy" id="1169913"/>
    <lineage>
        <taxon>Bacteria</taxon>
        <taxon>Pseudomonadati</taxon>
        <taxon>Pseudomonadota</taxon>
        <taxon>Gammaproteobacteria</taxon>
        <taxon>Lysobacterales</taxon>
        <taxon>Lysobacteraceae</taxon>
        <taxon>Vulcaniibacterium</taxon>
    </lineage>
</organism>
<evidence type="ECO:0000313" key="3">
    <source>
        <dbReference type="Proteomes" id="UP000636453"/>
    </source>
</evidence>
<dbReference type="Proteomes" id="UP000636453">
    <property type="component" value="Unassembled WGS sequence"/>
</dbReference>
<keyword evidence="3" id="KW-1185">Reference proteome</keyword>
<protein>
    <submittedName>
        <fullName evidence="2">Uncharacterized protein</fullName>
    </submittedName>
</protein>
<accession>A0A918ZA19</accession>
<keyword evidence="1" id="KW-0732">Signal</keyword>
<reference evidence="2" key="2">
    <citation type="submission" date="2020-09" db="EMBL/GenBank/DDBJ databases">
        <authorList>
            <person name="Sun Q."/>
            <person name="Kim S."/>
        </authorList>
    </citation>
    <scope>NUCLEOTIDE SEQUENCE</scope>
    <source>
        <strain evidence="2">KCTC 32020</strain>
    </source>
</reference>
<evidence type="ECO:0000256" key="1">
    <source>
        <dbReference type="SAM" id="SignalP"/>
    </source>
</evidence>
<comment type="caution">
    <text evidence="2">The sequence shown here is derived from an EMBL/GenBank/DDBJ whole genome shotgun (WGS) entry which is preliminary data.</text>
</comment>
<dbReference type="RefSeq" id="WP_146473899.1">
    <property type="nucleotide sequence ID" value="NZ_BNCF01000018.1"/>
</dbReference>
<feature type="signal peptide" evidence="1">
    <location>
        <begin position="1"/>
        <end position="21"/>
    </location>
</feature>
<proteinExistence type="predicted"/>
<sequence length="164" mass="18337">MRTTALLLAAALAAAAGHAAAFDPARVDAASAARPDPARIDRARELRHAQALLRRAERLGRALEAGERAGRAPSRDEYRRSLELLDRTDRVLHPHWDRLDPQTRERYRAAWTQAERLHREGQRMAAQPEVKAAIGSARELLLALIRDLRNGLHAGIERAAERSR</sequence>
<feature type="chain" id="PRO_5037621387" evidence="1">
    <location>
        <begin position="22"/>
        <end position="164"/>
    </location>
</feature>
<reference evidence="2" key="1">
    <citation type="journal article" date="2014" name="Int. J. Syst. Evol. Microbiol.">
        <title>Complete genome sequence of Corynebacterium casei LMG S-19264T (=DSM 44701T), isolated from a smear-ripened cheese.</title>
        <authorList>
            <consortium name="US DOE Joint Genome Institute (JGI-PGF)"/>
            <person name="Walter F."/>
            <person name="Albersmeier A."/>
            <person name="Kalinowski J."/>
            <person name="Ruckert C."/>
        </authorList>
    </citation>
    <scope>NUCLEOTIDE SEQUENCE</scope>
    <source>
        <strain evidence="2">KCTC 32020</strain>
    </source>
</reference>
<evidence type="ECO:0000313" key="2">
    <source>
        <dbReference type="EMBL" id="GHE42804.1"/>
    </source>
</evidence>